<reference evidence="1 2" key="1">
    <citation type="journal article" date="2011" name="J. Microbiol.">
        <title>Complete genome of Leptospirillum ferriphilum ML-04 provides insight into its physiology and environmental adaptation.</title>
        <authorList>
            <person name="Mi S."/>
            <person name="Song J."/>
            <person name="Lin J."/>
            <person name="Che Y."/>
            <person name="Zheng H."/>
            <person name="Lin J."/>
        </authorList>
    </citation>
    <scope>NUCLEOTIDE SEQUENCE [LARGE SCALE GENOMIC DNA]</scope>
    <source>
        <strain evidence="1 2">ML-04</strain>
    </source>
</reference>
<proteinExistence type="predicted"/>
<name>J9Z8H9_LEPFM</name>
<organism evidence="1 2">
    <name type="scientific">Leptospirillum ferriphilum (strain ML-04)</name>
    <dbReference type="NCBI Taxonomy" id="1048260"/>
    <lineage>
        <taxon>Bacteria</taxon>
        <taxon>Pseudomonadati</taxon>
        <taxon>Nitrospirota</taxon>
        <taxon>Nitrospiria</taxon>
        <taxon>Nitrospirales</taxon>
        <taxon>Nitrospiraceae</taxon>
        <taxon>Leptospirillum</taxon>
    </lineage>
</organism>
<dbReference type="HOGENOM" id="CLU_555313_0_0_0"/>
<protein>
    <submittedName>
        <fullName evidence="1">Endodeoxyribonuclease RusA</fullName>
    </submittedName>
</protein>
<dbReference type="KEGG" id="lfi:LFML04_0507"/>
<dbReference type="AlphaFoldDB" id="J9Z8H9"/>
<accession>J9Z8H9</accession>
<dbReference type="EMBL" id="CP002919">
    <property type="protein sequence ID" value="AFS52744.1"/>
    <property type="molecule type" value="Genomic_DNA"/>
</dbReference>
<sequence length="444" mass="51685">MPSRSLWRFDPNHYLSSSKGLLDQYRMRKRRRFYFSIENVEPRPKNSMPETDKSEVRRQLIQKLQEFRHTRFRKDIALRLYLNTTEKNPAHAQNIAKNLLDLFSFNPDRRKSDRRALYKDDNQISALSVTCHHGGSKPRIWGYVYPMECLFQDIHLLMTSTDQHDDFRQFRDPPDFSDHLEALEDWRRDENNIRKLYGNQAFESFLAHLHCRAQEALLSRGNLSTRDLNAMYNVTGRSFGFDHSKLWEQVFHFSPLRILLDEFPQQSGTSSIWKRHIDQKLKDFQASFGRMVNPLVVPVALEVLIKPPPPSRMRGNPDLDNLLRKYIIPPVNEVLNPVMKNGITRFEAYRLPPSPEGTNGFVHIAIVADTTGYDSVFKEIDEGLERLLSLANVDRESQDDGRGFSFMVDSDSLHDGHPSFPQRSFPCEGIPERVLLPRSKGVKS</sequence>
<evidence type="ECO:0000313" key="1">
    <source>
        <dbReference type="EMBL" id="AFS52744.1"/>
    </source>
</evidence>
<gene>
    <name evidence="1" type="ordered locus">LFML04_0507</name>
</gene>
<dbReference type="RefSeq" id="WP_014960261.1">
    <property type="nucleotide sequence ID" value="NC_018649.1"/>
</dbReference>
<dbReference type="PATRIC" id="fig|1048260.3.peg.544"/>
<dbReference type="Proteomes" id="UP000006177">
    <property type="component" value="Chromosome"/>
</dbReference>
<dbReference type="STRING" id="1048260.LFML04_0507"/>
<evidence type="ECO:0000313" key="2">
    <source>
        <dbReference type="Proteomes" id="UP000006177"/>
    </source>
</evidence>